<feature type="signal peptide" evidence="9">
    <location>
        <begin position="1"/>
        <end position="17"/>
    </location>
</feature>
<evidence type="ECO:0000313" key="10">
    <source>
        <dbReference type="EMBL" id="KAJ7654920.1"/>
    </source>
</evidence>
<dbReference type="GO" id="GO:0016705">
    <property type="term" value="F:oxidoreductase activity, acting on paired donors, with incorporation or reduction of molecular oxygen"/>
    <property type="evidence" value="ECO:0007669"/>
    <property type="project" value="InterPro"/>
</dbReference>
<evidence type="ECO:0000256" key="8">
    <source>
        <dbReference type="PIRSR" id="PIRSR602401-1"/>
    </source>
</evidence>
<dbReference type="Gene3D" id="1.10.630.10">
    <property type="entry name" value="Cytochrome P450"/>
    <property type="match status" value="1"/>
</dbReference>
<dbReference type="PRINTS" id="PR00463">
    <property type="entry name" value="EP450I"/>
</dbReference>
<keyword evidence="11" id="KW-1185">Reference proteome</keyword>
<dbReference type="InterPro" id="IPR001128">
    <property type="entry name" value="Cyt_P450"/>
</dbReference>
<feature type="binding site" description="axial binding residue" evidence="8">
    <location>
        <position position="402"/>
    </location>
    <ligand>
        <name>heme</name>
        <dbReference type="ChEBI" id="CHEBI:30413"/>
    </ligand>
    <ligandPart>
        <name>Fe</name>
        <dbReference type="ChEBI" id="CHEBI:18248"/>
    </ligandPart>
</feature>
<comment type="pathway">
    <text evidence="2">Secondary metabolite biosynthesis.</text>
</comment>
<feature type="chain" id="PRO_5042091896" evidence="9">
    <location>
        <begin position="18"/>
        <end position="463"/>
    </location>
</feature>
<dbReference type="GO" id="GO:0005506">
    <property type="term" value="F:iron ion binding"/>
    <property type="evidence" value="ECO:0007669"/>
    <property type="project" value="InterPro"/>
</dbReference>
<reference evidence="10" key="1">
    <citation type="submission" date="2023-03" db="EMBL/GenBank/DDBJ databases">
        <title>Massive genome expansion in bonnet fungi (Mycena s.s.) driven by repeated elements and novel gene families across ecological guilds.</title>
        <authorList>
            <consortium name="Lawrence Berkeley National Laboratory"/>
            <person name="Harder C.B."/>
            <person name="Miyauchi S."/>
            <person name="Viragh M."/>
            <person name="Kuo A."/>
            <person name="Thoen E."/>
            <person name="Andreopoulos B."/>
            <person name="Lu D."/>
            <person name="Skrede I."/>
            <person name="Drula E."/>
            <person name="Henrissat B."/>
            <person name="Morin E."/>
            <person name="Kohler A."/>
            <person name="Barry K."/>
            <person name="LaButti K."/>
            <person name="Morin E."/>
            <person name="Salamov A."/>
            <person name="Lipzen A."/>
            <person name="Mereny Z."/>
            <person name="Hegedus B."/>
            <person name="Baldrian P."/>
            <person name="Stursova M."/>
            <person name="Weitz H."/>
            <person name="Taylor A."/>
            <person name="Grigoriev I.V."/>
            <person name="Nagy L.G."/>
            <person name="Martin F."/>
            <person name="Kauserud H."/>
        </authorList>
    </citation>
    <scope>NUCLEOTIDE SEQUENCE</scope>
    <source>
        <strain evidence="10">CBHHK067</strain>
    </source>
</reference>
<organism evidence="10 11">
    <name type="scientific">Mycena rosella</name>
    <name type="common">Pink bonnet</name>
    <name type="synonym">Agaricus rosellus</name>
    <dbReference type="NCBI Taxonomy" id="1033263"/>
    <lineage>
        <taxon>Eukaryota</taxon>
        <taxon>Fungi</taxon>
        <taxon>Dikarya</taxon>
        <taxon>Basidiomycota</taxon>
        <taxon>Agaricomycotina</taxon>
        <taxon>Agaricomycetes</taxon>
        <taxon>Agaricomycetidae</taxon>
        <taxon>Agaricales</taxon>
        <taxon>Marasmiineae</taxon>
        <taxon>Mycenaceae</taxon>
        <taxon>Mycena</taxon>
    </lineage>
</organism>
<dbReference type="InterPro" id="IPR050121">
    <property type="entry name" value="Cytochrome_P450_monoxygenase"/>
</dbReference>
<gene>
    <name evidence="10" type="ORF">B0H17DRAFT_1266197</name>
</gene>
<dbReference type="GO" id="GO:0004497">
    <property type="term" value="F:monooxygenase activity"/>
    <property type="evidence" value="ECO:0007669"/>
    <property type="project" value="UniProtKB-KW"/>
</dbReference>
<keyword evidence="8" id="KW-0349">Heme</keyword>
<keyword evidence="9" id="KW-0732">Signal</keyword>
<name>A0AAD7CNL9_MYCRO</name>
<dbReference type="Proteomes" id="UP001221757">
    <property type="component" value="Unassembled WGS sequence"/>
</dbReference>
<evidence type="ECO:0000256" key="9">
    <source>
        <dbReference type="SAM" id="SignalP"/>
    </source>
</evidence>
<dbReference type="AlphaFoldDB" id="A0AAD7CNL9"/>
<accession>A0AAD7CNL9</accession>
<evidence type="ECO:0000256" key="2">
    <source>
        <dbReference type="ARBA" id="ARBA00005179"/>
    </source>
</evidence>
<evidence type="ECO:0000256" key="3">
    <source>
        <dbReference type="ARBA" id="ARBA00010617"/>
    </source>
</evidence>
<dbReference type="InterPro" id="IPR036396">
    <property type="entry name" value="Cyt_P450_sf"/>
</dbReference>
<keyword evidence="6 8" id="KW-0408">Iron</keyword>
<dbReference type="InterPro" id="IPR002401">
    <property type="entry name" value="Cyt_P450_E_grp-I"/>
</dbReference>
<dbReference type="PANTHER" id="PTHR24305">
    <property type="entry name" value="CYTOCHROME P450"/>
    <property type="match status" value="1"/>
</dbReference>
<protein>
    <submittedName>
        <fullName evidence="10">Cytochrome P450</fullName>
    </submittedName>
</protein>
<dbReference type="PRINTS" id="PR00385">
    <property type="entry name" value="P450"/>
</dbReference>
<evidence type="ECO:0000256" key="6">
    <source>
        <dbReference type="ARBA" id="ARBA00023004"/>
    </source>
</evidence>
<keyword evidence="7" id="KW-0503">Monooxygenase</keyword>
<keyword evidence="5" id="KW-0560">Oxidoreductase</keyword>
<evidence type="ECO:0000256" key="4">
    <source>
        <dbReference type="ARBA" id="ARBA00022723"/>
    </source>
</evidence>
<keyword evidence="4 8" id="KW-0479">Metal-binding</keyword>
<evidence type="ECO:0000313" key="11">
    <source>
        <dbReference type="Proteomes" id="UP001221757"/>
    </source>
</evidence>
<dbReference type="EMBL" id="JARKIE010000314">
    <property type="protein sequence ID" value="KAJ7654920.1"/>
    <property type="molecule type" value="Genomic_DNA"/>
</dbReference>
<evidence type="ECO:0000256" key="7">
    <source>
        <dbReference type="ARBA" id="ARBA00023033"/>
    </source>
</evidence>
<evidence type="ECO:0000256" key="1">
    <source>
        <dbReference type="ARBA" id="ARBA00001971"/>
    </source>
</evidence>
<dbReference type="Pfam" id="PF00067">
    <property type="entry name" value="p450"/>
    <property type="match status" value="1"/>
</dbReference>
<comment type="caution">
    <text evidence="10">The sequence shown here is derived from an EMBL/GenBank/DDBJ whole genome shotgun (WGS) entry which is preliminary data.</text>
</comment>
<sequence length="463" mass="51516">MLSYVVFLVSLSVSIVAYRLSPFHPLARFKGPIIVKVSKLWGLWIAGRGSQYLYHKKLHDQYGPWVRTGPNELSVIDAPAVSQILNFGGLDKGRFYEAHTAKRRVWNRAVTGAALREYEPLVAKRATQLMSRLVEIYLLNITRLDVMGDLAFGGAFEALREGKDVAGIGEKISAFMTSGVALSGQIPWISPTLHLFPQVGRGVQALNEFSQRLAVQRVEKGGSGVKDLWYHVSDEAGLEKVRPTLESSATDGIVAVVGASDTTVSTMTSLVWFLLSNQEYYRRVRLEIDTVFVDGDDPRDVSKHEQLQFLSACINETLRLHPPLPSNGPRGVDPKSGGRVIAGRFIPAGTTVYTPPYALHRNPAYFFPHTDHFVPERWLPGSNFEKHDTSAFIPFSLGPANCVGQKFARGEILVVVSLLLKSFDLKFVDGFDSEGWALRRRDYFVATRTPLLVNLTPRESFIL</sequence>
<proteinExistence type="inferred from homology"/>
<comment type="cofactor">
    <cofactor evidence="1 8">
        <name>heme</name>
        <dbReference type="ChEBI" id="CHEBI:30413"/>
    </cofactor>
</comment>
<comment type="similarity">
    <text evidence="3">Belongs to the cytochrome P450 family.</text>
</comment>
<dbReference type="PANTHER" id="PTHR24305:SF187">
    <property type="entry name" value="P450, PUTATIVE (EUROFUNG)-RELATED"/>
    <property type="match status" value="1"/>
</dbReference>
<evidence type="ECO:0000256" key="5">
    <source>
        <dbReference type="ARBA" id="ARBA00023002"/>
    </source>
</evidence>
<dbReference type="GO" id="GO:0020037">
    <property type="term" value="F:heme binding"/>
    <property type="evidence" value="ECO:0007669"/>
    <property type="project" value="InterPro"/>
</dbReference>
<dbReference type="SUPFAM" id="SSF48264">
    <property type="entry name" value="Cytochrome P450"/>
    <property type="match status" value="1"/>
</dbReference>